<comment type="caution">
    <text evidence="2">The sequence shown here is derived from an EMBL/GenBank/DDBJ whole genome shotgun (WGS) entry which is preliminary data.</text>
</comment>
<gene>
    <name evidence="2" type="ORF">BLA17378_04421</name>
</gene>
<reference evidence="2 3" key="1">
    <citation type="submission" date="2019-09" db="EMBL/GenBank/DDBJ databases">
        <authorList>
            <person name="Depoorter E."/>
        </authorList>
    </citation>
    <scope>NUCLEOTIDE SEQUENCE [LARGE SCALE GENOMIC DNA]</scope>
    <source>
        <strain evidence="2 3">R-17378</strain>
    </source>
</reference>
<dbReference type="RefSeq" id="WP_174958487.1">
    <property type="nucleotide sequence ID" value="NZ_CABVQG010000016.1"/>
</dbReference>
<keyword evidence="3" id="KW-1185">Reference proteome</keyword>
<proteinExistence type="predicted"/>
<sequence>MFAGKAGRARQDASMRIDPACDKSNENRVGKSRAATVATFVPIGEPFDLRREKMTANERMDFIVAGWNP</sequence>
<dbReference type="Proteomes" id="UP000494120">
    <property type="component" value="Unassembled WGS sequence"/>
</dbReference>
<feature type="compositionally biased region" description="Basic and acidic residues" evidence="1">
    <location>
        <begin position="9"/>
        <end position="29"/>
    </location>
</feature>
<name>A0ABY6XYK1_9BURK</name>
<dbReference type="EMBL" id="CABVQG010000016">
    <property type="protein sequence ID" value="VWC88780.1"/>
    <property type="molecule type" value="Genomic_DNA"/>
</dbReference>
<organism evidence="2 3">
    <name type="scientific">Burkholderia aenigmatica</name>
    <dbReference type="NCBI Taxonomy" id="2015348"/>
    <lineage>
        <taxon>Bacteria</taxon>
        <taxon>Pseudomonadati</taxon>
        <taxon>Pseudomonadota</taxon>
        <taxon>Betaproteobacteria</taxon>
        <taxon>Burkholderiales</taxon>
        <taxon>Burkholderiaceae</taxon>
        <taxon>Burkholderia</taxon>
        <taxon>Burkholderia cepacia complex</taxon>
    </lineage>
</organism>
<evidence type="ECO:0000313" key="3">
    <source>
        <dbReference type="Proteomes" id="UP000494120"/>
    </source>
</evidence>
<protein>
    <submittedName>
        <fullName evidence="2">Uncharacterized protein</fullName>
    </submittedName>
</protein>
<accession>A0ABY6XYK1</accession>
<feature type="region of interest" description="Disordered" evidence="1">
    <location>
        <begin position="1"/>
        <end position="32"/>
    </location>
</feature>
<evidence type="ECO:0000256" key="1">
    <source>
        <dbReference type="SAM" id="MobiDB-lite"/>
    </source>
</evidence>
<evidence type="ECO:0000313" key="2">
    <source>
        <dbReference type="EMBL" id="VWC88780.1"/>
    </source>
</evidence>